<sequence>LPWVYVNYADKSQQPLATYGRENVENMKTAAAKYDPGQAFQKLCPGGFKI</sequence>
<accession>A0A1Y1ZLK9</accession>
<dbReference type="STRING" id="1231657.A0A1Y1ZLK9"/>
<name>A0A1Y1ZLK9_9PLEO</name>
<dbReference type="OrthoDB" id="2151789at2759"/>
<dbReference type="EMBL" id="MCFA01000064">
    <property type="protein sequence ID" value="ORY11128.1"/>
    <property type="molecule type" value="Genomic_DNA"/>
</dbReference>
<dbReference type="GO" id="GO:0016491">
    <property type="term" value="F:oxidoreductase activity"/>
    <property type="evidence" value="ECO:0007669"/>
    <property type="project" value="InterPro"/>
</dbReference>
<evidence type="ECO:0000259" key="1">
    <source>
        <dbReference type="Pfam" id="PF08031"/>
    </source>
</evidence>
<gene>
    <name evidence="2" type="ORF">BCR34DRAFT_445770</name>
</gene>
<organism evidence="2 3">
    <name type="scientific">Clohesyomyces aquaticus</name>
    <dbReference type="NCBI Taxonomy" id="1231657"/>
    <lineage>
        <taxon>Eukaryota</taxon>
        <taxon>Fungi</taxon>
        <taxon>Dikarya</taxon>
        <taxon>Ascomycota</taxon>
        <taxon>Pezizomycotina</taxon>
        <taxon>Dothideomycetes</taxon>
        <taxon>Pleosporomycetidae</taxon>
        <taxon>Pleosporales</taxon>
        <taxon>Lindgomycetaceae</taxon>
        <taxon>Clohesyomyces</taxon>
    </lineage>
</organism>
<comment type="caution">
    <text evidence="2">The sequence shown here is derived from an EMBL/GenBank/DDBJ whole genome shotgun (WGS) entry which is preliminary data.</text>
</comment>
<keyword evidence="3" id="KW-1185">Reference proteome</keyword>
<evidence type="ECO:0000313" key="3">
    <source>
        <dbReference type="Proteomes" id="UP000193144"/>
    </source>
</evidence>
<dbReference type="Pfam" id="PF08031">
    <property type="entry name" value="BBE"/>
    <property type="match status" value="1"/>
</dbReference>
<dbReference type="Proteomes" id="UP000193144">
    <property type="component" value="Unassembled WGS sequence"/>
</dbReference>
<feature type="non-terminal residue" evidence="2">
    <location>
        <position position="50"/>
    </location>
</feature>
<feature type="domain" description="Berberine/berberine-like" evidence="1">
    <location>
        <begin position="4"/>
        <end position="41"/>
    </location>
</feature>
<reference evidence="2 3" key="1">
    <citation type="submission" date="2016-07" db="EMBL/GenBank/DDBJ databases">
        <title>Pervasive Adenine N6-methylation of Active Genes in Fungi.</title>
        <authorList>
            <consortium name="DOE Joint Genome Institute"/>
            <person name="Mondo S.J."/>
            <person name="Dannebaum R.O."/>
            <person name="Kuo R.C."/>
            <person name="Labutti K."/>
            <person name="Haridas S."/>
            <person name="Kuo A."/>
            <person name="Salamov A."/>
            <person name="Ahrendt S.R."/>
            <person name="Lipzen A."/>
            <person name="Sullivan W."/>
            <person name="Andreopoulos W.B."/>
            <person name="Clum A."/>
            <person name="Lindquist E."/>
            <person name="Daum C."/>
            <person name="Ramamoorthy G.K."/>
            <person name="Gryganskyi A."/>
            <person name="Culley D."/>
            <person name="Magnuson J.K."/>
            <person name="James T.Y."/>
            <person name="O'Malley M.A."/>
            <person name="Stajich J.E."/>
            <person name="Spatafora J.W."/>
            <person name="Visel A."/>
            <person name="Grigoriev I.V."/>
        </authorList>
    </citation>
    <scope>NUCLEOTIDE SEQUENCE [LARGE SCALE GENOMIC DNA]</scope>
    <source>
        <strain evidence="2 3">CBS 115471</strain>
    </source>
</reference>
<feature type="non-terminal residue" evidence="2">
    <location>
        <position position="1"/>
    </location>
</feature>
<dbReference type="GO" id="GO:0050660">
    <property type="term" value="F:flavin adenine dinucleotide binding"/>
    <property type="evidence" value="ECO:0007669"/>
    <property type="project" value="InterPro"/>
</dbReference>
<proteinExistence type="predicted"/>
<evidence type="ECO:0000313" key="2">
    <source>
        <dbReference type="EMBL" id="ORY11128.1"/>
    </source>
</evidence>
<protein>
    <recommendedName>
        <fullName evidence="1">Berberine/berberine-like domain-containing protein</fullName>
    </recommendedName>
</protein>
<dbReference type="InterPro" id="IPR012951">
    <property type="entry name" value="BBE"/>
</dbReference>
<dbReference type="AlphaFoldDB" id="A0A1Y1ZLK9"/>